<proteinExistence type="predicted"/>
<keyword evidence="1" id="KW-1133">Transmembrane helix</keyword>
<comment type="caution">
    <text evidence="2">The sequence shown here is derived from an EMBL/GenBank/DDBJ whole genome shotgun (WGS) entry which is preliminary data.</text>
</comment>
<keyword evidence="1" id="KW-0812">Transmembrane</keyword>
<gene>
    <name evidence="2" type="ORF">K8V82_07825</name>
</gene>
<dbReference type="Pfam" id="PF06541">
    <property type="entry name" value="ABC_trans_CmpB"/>
    <property type="match status" value="1"/>
</dbReference>
<accession>A0A921I3B3</accession>
<feature type="transmembrane region" description="Helical" evidence="1">
    <location>
        <begin position="107"/>
        <end position="132"/>
    </location>
</feature>
<evidence type="ECO:0000256" key="1">
    <source>
        <dbReference type="SAM" id="Phobius"/>
    </source>
</evidence>
<feature type="transmembrane region" description="Helical" evidence="1">
    <location>
        <begin position="35"/>
        <end position="54"/>
    </location>
</feature>
<protein>
    <submittedName>
        <fullName evidence="2">ABC transporter permease</fullName>
    </submittedName>
</protein>
<dbReference type="AlphaFoldDB" id="A0A921I3B3"/>
<dbReference type="InterPro" id="IPR010540">
    <property type="entry name" value="CmpB_TMEM229"/>
</dbReference>
<sequence length="142" mass="16864">MKKYREKICEYLLIWLVGGCLYYTFEVVFRGFSHWSMFVLGGICMCFCAWQGSVREWRDPMWMQMLRCMVFITSCEFITGIIVNKWMGWHVWDYTGMPLQLFGQICVPFMLLFSALSAVGIYLGGMILWRIFGEKKPHFFLI</sequence>
<evidence type="ECO:0000313" key="3">
    <source>
        <dbReference type="Proteomes" id="UP000769156"/>
    </source>
</evidence>
<name>A0A921I3B3_9FIRM</name>
<reference evidence="2" key="2">
    <citation type="submission" date="2021-09" db="EMBL/GenBank/DDBJ databases">
        <authorList>
            <person name="Gilroy R."/>
        </authorList>
    </citation>
    <scope>NUCLEOTIDE SEQUENCE</scope>
    <source>
        <strain evidence="2">ChiSjej5B23-16112</strain>
    </source>
</reference>
<feature type="transmembrane region" description="Helical" evidence="1">
    <location>
        <begin position="66"/>
        <end position="87"/>
    </location>
</feature>
<dbReference type="EMBL" id="DYVY01000127">
    <property type="protein sequence ID" value="HJF94686.1"/>
    <property type="molecule type" value="Genomic_DNA"/>
</dbReference>
<keyword evidence="1" id="KW-0472">Membrane</keyword>
<dbReference type="Proteomes" id="UP000769156">
    <property type="component" value="Unassembled WGS sequence"/>
</dbReference>
<reference evidence="2" key="1">
    <citation type="journal article" date="2021" name="PeerJ">
        <title>Extensive microbial diversity within the chicken gut microbiome revealed by metagenomics and culture.</title>
        <authorList>
            <person name="Gilroy R."/>
            <person name="Ravi A."/>
            <person name="Getino M."/>
            <person name="Pursley I."/>
            <person name="Horton D.L."/>
            <person name="Alikhan N.F."/>
            <person name="Baker D."/>
            <person name="Gharbi K."/>
            <person name="Hall N."/>
            <person name="Watson M."/>
            <person name="Adriaenssens E.M."/>
            <person name="Foster-Nyarko E."/>
            <person name="Jarju S."/>
            <person name="Secka A."/>
            <person name="Antonio M."/>
            <person name="Oren A."/>
            <person name="Chaudhuri R.R."/>
            <person name="La Ragione R."/>
            <person name="Hildebrand F."/>
            <person name="Pallen M.J."/>
        </authorList>
    </citation>
    <scope>NUCLEOTIDE SEQUENCE</scope>
    <source>
        <strain evidence="2">ChiSjej5B23-16112</strain>
    </source>
</reference>
<feature type="transmembrane region" description="Helical" evidence="1">
    <location>
        <begin position="12"/>
        <end position="29"/>
    </location>
</feature>
<evidence type="ECO:0000313" key="2">
    <source>
        <dbReference type="EMBL" id="HJF94686.1"/>
    </source>
</evidence>
<organism evidence="2 3">
    <name type="scientific">Lachnoclostridium phocaeense</name>
    <dbReference type="NCBI Taxonomy" id="1871021"/>
    <lineage>
        <taxon>Bacteria</taxon>
        <taxon>Bacillati</taxon>
        <taxon>Bacillota</taxon>
        <taxon>Clostridia</taxon>
        <taxon>Lachnospirales</taxon>
        <taxon>Lachnospiraceae</taxon>
    </lineage>
</organism>